<dbReference type="Proteomes" id="UP000046395">
    <property type="component" value="Unassembled WGS sequence"/>
</dbReference>
<evidence type="ECO:0000313" key="1">
    <source>
        <dbReference type="Proteomes" id="UP000046395"/>
    </source>
</evidence>
<sequence>MCPYRQWDSQNRWQKGQKVKLHSLTVVPSPICTPLIEQLRDNDEGSLTYSTGETGCFLAGQSGDSTTGTSGSMKENVAMGKGALQRVCDTSNTSSKTTRCSSETIKLLYRMEEDAIGFHCACERAGADHTDFSATSSDDTLNDDEFKDIFPANDGEITINICNRRARSPPSQINRTLRTMLNDAMNITERRQ</sequence>
<dbReference type="AlphaFoldDB" id="A0A5S6QBH8"/>
<accession>A0A5S6QBH8</accession>
<evidence type="ECO:0000313" key="2">
    <source>
        <dbReference type="WBParaSite" id="TMUE_1000004559.1"/>
    </source>
</evidence>
<dbReference type="WBParaSite" id="TMUE_1000004559.1">
    <property type="protein sequence ID" value="TMUE_1000004559.1"/>
    <property type="gene ID" value="WBGene00295438"/>
</dbReference>
<protein>
    <submittedName>
        <fullName evidence="2">Uncharacterized protein</fullName>
    </submittedName>
</protein>
<organism evidence="1 2">
    <name type="scientific">Trichuris muris</name>
    <name type="common">Mouse whipworm</name>
    <dbReference type="NCBI Taxonomy" id="70415"/>
    <lineage>
        <taxon>Eukaryota</taxon>
        <taxon>Metazoa</taxon>
        <taxon>Ecdysozoa</taxon>
        <taxon>Nematoda</taxon>
        <taxon>Enoplea</taxon>
        <taxon>Dorylaimia</taxon>
        <taxon>Trichinellida</taxon>
        <taxon>Trichuridae</taxon>
        <taxon>Trichuris</taxon>
    </lineage>
</organism>
<reference evidence="2" key="1">
    <citation type="submission" date="2019-12" db="UniProtKB">
        <authorList>
            <consortium name="WormBaseParasite"/>
        </authorList>
    </citation>
    <scope>IDENTIFICATION</scope>
</reference>
<proteinExistence type="predicted"/>
<keyword evidence="1" id="KW-1185">Reference proteome</keyword>
<name>A0A5S6QBH8_TRIMR</name>